<dbReference type="SUPFAM" id="SSF51735">
    <property type="entry name" value="NAD(P)-binding Rossmann-fold domains"/>
    <property type="match status" value="1"/>
</dbReference>
<dbReference type="Pfam" id="PF08240">
    <property type="entry name" value="ADH_N"/>
    <property type="match status" value="1"/>
</dbReference>
<name>A0A0F7ZS78_9HYPO</name>
<dbReference type="EMBL" id="KQ030601">
    <property type="protein sequence ID" value="KJZ70888.1"/>
    <property type="molecule type" value="Genomic_DNA"/>
</dbReference>
<dbReference type="PANTHER" id="PTHR42813">
    <property type="entry name" value="ZINC-TYPE ALCOHOL DEHYDROGENASE-LIKE"/>
    <property type="match status" value="1"/>
</dbReference>
<evidence type="ECO:0000256" key="5">
    <source>
        <dbReference type="RuleBase" id="RU361277"/>
    </source>
</evidence>
<dbReference type="GO" id="GO:0016491">
    <property type="term" value="F:oxidoreductase activity"/>
    <property type="evidence" value="ECO:0007669"/>
    <property type="project" value="UniProtKB-KW"/>
</dbReference>
<evidence type="ECO:0000256" key="1">
    <source>
        <dbReference type="ARBA" id="ARBA00001947"/>
    </source>
</evidence>
<dbReference type="AlphaFoldDB" id="A0A0F7ZS78"/>
<reference evidence="8 9" key="1">
    <citation type="journal article" date="2014" name="Genome Biol. Evol.">
        <title>Comparative genomics and transcriptomics analyses reveal divergent lifestyle features of nematode endoparasitic fungus Hirsutella minnesotensis.</title>
        <authorList>
            <person name="Lai Y."/>
            <person name="Liu K."/>
            <person name="Zhang X."/>
            <person name="Zhang X."/>
            <person name="Li K."/>
            <person name="Wang N."/>
            <person name="Shu C."/>
            <person name="Wu Y."/>
            <person name="Wang C."/>
            <person name="Bushley K.E."/>
            <person name="Xiang M."/>
            <person name="Liu X."/>
        </authorList>
    </citation>
    <scope>NUCLEOTIDE SEQUENCE [LARGE SCALE GENOMIC DNA]</scope>
    <source>
        <strain evidence="8 9">3608</strain>
    </source>
</reference>
<proteinExistence type="inferred from homology"/>
<evidence type="ECO:0000313" key="9">
    <source>
        <dbReference type="Proteomes" id="UP000054481"/>
    </source>
</evidence>
<dbReference type="PROSITE" id="PS00059">
    <property type="entry name" value="ADH_ZINC"/>
    <property type="match status" value="1"/>
</dbReference>
<dbReference type="InterPro" id="IPR013149">
    <property type="entry name" value="ADH-like_C"/>
</dbReference>
<dbReference type="Pfam" id="PF00107">
    <property type="entry name" value="ADH_zinc_N"/>
    <property type="match status" value="1"/>
</dbReference>
<evidence type="ECO:0000256" key="2">
    <source>
        <dbReference type="ARBA" id="ARBA00022723"/>
    </source>
</evidence>
<accession>A0A0F7ZS78</accession>
<keyword evidence="3 5" id="KW-0862">Zinc</keyword>
<organism evidence="8 9">
    <name type="scientific">Hirsutella minnesotensis 3608</name>
    <dbReference type="NCBI Taxonomy" id="1043627"/>
    <lineage>
        <taxon>Eukaryota</taxon>
        <taxon>Fungi</taxon>
        <taxon>Dikarya</taxon>
        <taxon>Ascomycota</taxon>
        <taxon>Pezizomycotina</taxon>
        <taxon>Sordariomycetes</taxon>
        <taxon>Hypocreomycetidae</taxon>
        <taxon>Hypocreales</taxon>
        <taxon>Ophiocordycipitaceae</taxon>
        <taxon>Hirsutella</taxon>
    </lineage>
</organism>
<keyword evidence="9" id="KW-1185">Reference proteome</keyword>
<sequence length="302" mass="31975">MGHEFVGEVVEAGVAVTTVRPGDKVVSPFTVSCGDCFYCKLQNSSRCVNCQVFGSNGLDGAQAEYVRVPLADSTVIKAPPGLSDDALILMADIFPTGFFGARNSIAGLGAQDPAEAVVVVIGCGPVGLCAIVSALEYRPRVVFAIDGVDSRLGLAEKLGARPLDLNKGLPSIMSAIQEVTEGRGADAVVEVVGQGPALRTAYDIIRPFGSISSIGAHHSAMPFSATDGYDKNVKLQMGRCPVRSIFEDALAVLAKCQHLFGFMFESKMPLNEAAVAYDLFDKMKVQKVIFGTPSSEERHEIV</sequence>
<dbReference type="GO" id="GO:0008270">
    <property type="term" value="F:zinc ion binding"/>
    <property type="evidence" value="ECO:0007669"/>
    <property type="project" value="InterPro"/>
</dbReference>
<dbReference type="PANTHER" id="PTHR42813:SF2">
    <property type="entry name" value="DEHYDROGENASE, ZINC-CONTAINING, PUTATIVE (AFU_ORTHOLOGUE AFUA_2G02810)-RELATED"/>
    <property type="match status" value="1"/>
</dbReference>
<evidence type="ECO:0000259" key="6">
    <source>
        <dbReference type="Pfam" id="PF00107"/>
    </source>
</evidence>
<dbReference type="Proteomes" id="UP000054481">
    <property type="component" value="Unassembled WGS sequence"/>
</dbReference>
<gene>
    <name evidence="8" type="ORF">HIM_09714</name>
</gene>
<evidence type="ECO:0000259" key="7">
    <source>
        <dbReference type="Pfam" id="PF08240"/>
    </source>
</evidence>
<keyword evidence="4" id="KW-0560">Oxidoreductase</keyword>
<dbReference type="Gene3D" id="3.90.180.10">
    <property type="entry name" value="Medium-chain alcohol dehydrogenases, catalytic domain"/>
    <property type="match status" value="1"/>
</dbReference>
<dbReference type="InterPro" id="IPR036291">
    <property type="entry name" value="NAD(P)-bd_dom_sf"/>
</dbReference>
<dbReference type="InterPro" id="IPR011032">
    <property type="entry name" value="GroES-like_sf"/>
</dbReference>
<dbReference type="Gene3D" id="3.40.50.720">
    <property type="entry name" value="NAD(P)-binding Rossmann-like Domain"/>
    <property type="match status" value="1"/>
</dbReference>
<dbReference type="InterPro" id="IPR013154">
    <property type="entry name" value="ADH-like_N"/>
</dbReference>
<evidence type="ECO:0000256" key="4">
    <source>
        <dbReference type="ARBA" id="ARBA00023002"/>
    </source>
</evidence>
<evidence type="ECO:0008006" key="10">
    <source>
        <dbReference type="Google" id="ProtNLM"/>
    </source>
</evidence>
<comment type="similarity">
    <text evidence="5">Belongs to the zinc-containing alcohol dehydrogenase family.</text>
</comment>
<comment type="cofactor">
    <cofactor evidence="1 5">
        <name>Zn(2+)</name>
        <dbReference type="ChEBI" id="CHEBI:29105"/>
    </cofactor>
</comment>
<dbReference type="SUPFAM" id="SSF50129">
    <property type="entry name" value="GroES-like"/>
    <property type="match status" value="1"/>
</dbReference>
<evidence type="ECO:0000256" key="3">
    <source>
        <dbReference type="ARBA" id="ARBA00022833"/>
    </source>
</evidence>
<dbReference type="InterPro" id="IPR002328">
    <property type="entry name" value="ADH_Zn_CS"/>
</dbReference>
<dbReference type="OrthoDB" id="442947at2759"/>
<evidence type="ECO:0000313" key="8">
    <source>
        <dbReference type="EMBL" id="KJZ70888.1"/>
    </source>
</evidence>
<feature type="domain" description="Alcohol dehydrogenase-like N-terminal" evidence="7">
    <location>
        <begin position="1"/>
        <end position="78"/>
    </location>
</feature>
<protein>
    <recommendedName>
        <fullName evidence="10">Enoyl reductase (ER) domain-containing protein</fullName>
    </recommendedName>
</protein>
<keyword evidence="2 5" id="KW-0479">Metal-binding</keyword>
<feature type="domain" description="Alcohol dehydrogenase-like C-terminal" evidence="6">
    <location>
        <begin position="125"/>
        <end position="253"/>
    </location>
</feature>